<name>A0A0A9FWT4_ARUDO</name>
<reference evidence="2" key="2">
    <citation type="journal article" date="2015" name="Data Brief">
        <title>Shoot transcriptome of the giant reed, Arundo donax.</title>
        <authorList>
            <person name="Barrero R.A."/>
            <person name="Guerrero F.D."/>
            <person name="Moolhuijzen P."/>
            <person name="Goolsby J.A."/>
            <person name="Tidwell J."/>
            <person name="Bellgard S.E."/>
            <person name="Bellgard M.I."/>
        </authorList>
    </citation>
    <scope>NUCLEOTIDE SEQUENCE</scope>
    <source>
        <tissue evidence="2">Shoot tissue taken approximately 20 cm above the soil surface</tissue>
    </source>
</reference>
<proteinExistence type="predicted"/>
<dbReference type="PANTHER" id="PTHR44947">
    <property type="entry name" value="OS05G0501001 PROTEIN"/>
    <property type="match status" value="1"/>
</dbReference>
<sequence>MSDDQIMDEAQKTFATEKGKPFALVYWWKTLKNEPKWCAHLEQMEKEKNKEDSSSDVIDVQNTQRPIGRDAAKAERSGKRKTQEVLDGVVLLGEKVDIVVKAHAESKQERQKAIEVQQRVSSEQLETARLKQIAARDKKQTKLLDVYNSLLSQDTSRMTEQEKANREKAMEKFLKMLGNDD</sequence>
<organism evidence="2">
    <name type="scientific">Arundo donax</name>
    <name type="common">Giant reed</name>
    <name type="synonym">Donax arundinaceus</name>
    <dbReference type="NCBI Taxonomy" id="35708"/>
    <lineage>
        <taxon>Eukaryota</taxon>
        <taxon>Viridiplantae</taxon>
        <taxon>Streptophyta</taxon>
        <taxon>Embryophyta</taxon>
        <taxon>Tracheophyta</taxon>
        <taxon>Spermatophyta</taxon>
        <taxon>Magnoliopsida</taxon>
        <taxon>Liliopsida</taxon>
        <taxon>Poales</taxon>
        <taxon>Poaceae</taxon>
        <taxon>PACMAD clade</taxon>
        <taxon>Arundinoideae</taxon>
        <taxon>Arundineae</taxon>
        <taxon>Arundo</taxon>
    </lineage>
</organism>
<dbReference type="EMBL" id="GBRH01182232">
    <property type="protein sequence ID" value="JAE15664.1"/>
    <property type="molecule type" value="Transcribed_RNA"/>
</dbReference>
<evidence type="ECO:0000256" key="1">
    <source>
        <dbReference type="SAM" id="MobiDB-lite"/>
    </source>
</evidence>
<feature type="region of interest" description="Disordered" evidence="1">
    <location>
        <begin position="45"/>
        <end position="80"/>
    </location>
</feature>
<accession>A0A0A9FWT4</accession>
<dbReference type="AlphaFoldDB" id="A0A0A9FWT4"/>
<feature type="compositionally biased region" description="Basic and acidic residues" evidence="1">
    <location>
        <begin position="67"/>
        <end position="80"/>
    </location>
</feature>
<evidence type="ECO:0000313" key="2">
    <source>
        <dbReference type="EMBL" id="JAE15664.1"/>
    </source>
</evidence>
<protein>
    <submittedName>
        <fullName evidence="2">Uncharacterized protein</fullName>
    </submittedName>
</protein>
<dbReference type="PANTHER" id="PTHR44947:SF1">
    <property type="entry name" value="OS11G0303800 PROTEIN"/>
    <property type="match status" value="1"/>
</dbReference>
<reference evidence="2" key="1">
    <citation type="submission" date="2014-09" db="EMBL/GenBank/DDBJ databases">
        <authorList>
            <person name="Magalhaes I.L.F."/>
            <person name="Oliveira U."/>
            <person name="Santos F.R."/>
            <person name="Vidigal T.H.D.A."/>
            <person name="Brescovit A.D."/>
            <person name="Santos A.J."/>
        </authorList>
    </citation>
    <scope>NUCLEOTIDE SEQUENCE</scope>
    <source>
        <tissue evidence="2">Shoot tissue taken approximately 20 cm above the soil surface</tissue>
    </source>
</reference>